<dbReference type="InterPro" id="IPR007016">
    <property type="entry name" value="O-antigen_ligase-rel_domated"/>
</dbReference>
<feature type="transmembrane region" description="Helical" evidence="5">
    <location>
        <begin position="360"/>
        <end position="379"/>
    </location>
</feature>
<feature type="transmembrane region" description="Helical" evidence="5">
    <location>
        <begin position="391"/>
        <end position="412"/>
    </location>
</feature>
<feature type="transmembrane region" description="Helical" evidence="5">
    <location>
        <begin position="18"/>
        <end position="39"/>
    </location>
</feature>
<dbReference type="GO" id="GO:0016020">
    <property type="term" value="C:membrane"/>
    <property type="evidence" value="ECO:0007669"/>
    <property type="project" value="UniProtKB-SubCell"/>
</dbReference>
<keyword evidence="4 5" id="KW-0472">Membrane</keyword>
<feature type="transmembrane region" description="Helical" evidence="5">
    <location>
        <begin position="130"/>
        <end position="152"/>
    </location>
</feature>
<dbReference type="PANTHER" id="PTHR37422">
    <property type="entry name" value="TEICHURONIC ACID BIOSYNTHESIS PROTEIN TUAE"/>
    <property type="match status" value="1"/>
</dbReference>
<protein>
    <recommendedName>
        <fullName evidence="6">O-antigen ligase-related domain-containing protein</fullName>
    </recommendedName>
</protein>
<sequence>MATLAPRHRVTEAWSTRWIVGVLVVMVVMEIANISEVAAQYTKPPLFKTSMALGAVAVVFALRDTESRARLNRWTAIGVALVGVYLAGQLIAMVGTVDLTASQGVLWRSVVDLVYLLIILVLTQATGKPWTVAMAVAATLAVLSILTIVNYLSGGHLTFGGLASISQAQGQLITTQRFGGPYGDSNFWGRLLVLGLPMGWALAQRSRLAGNQLLSLFWLFTTVPMVIAVYLTQSRGTLLVAGLAVVLWFIASGKPAKLALIPLAIAVAFVIPGIGNRIIALGSDLFSADRKYDIDPSVLGRQASQEMAWQMFQQRPVFGFGPATFGGQVPFYTDRVSTAVHEGLVAPHNLYAQLLAESGVVGLITWLIMLGGVFTILALRISSDPISVDRALAAATLTGVVTWSVASIFLHLAYFRSFAIVLALACALGPAEPVPTAIKRRMLRTTATWMVAVIAGAAAAGVTMLTRTTPAVQAAQKAIVVPAGRLDGWSSYAMNVRARTAFLPTMAEVMHNTEAPAKIDVDPVRGILTFTVTGSDGDAARRNLANALAVARTRIDDNVGHMQYSIAAITDVQLEPVSLRSKVTIVYAAVWGLVIMVLTRLAIGLLARRFRVSNPELPTEAEHESAGAPA</sequence>
<comment type="subcellular location">
    <subcellularLocation>
        <location evidence="1">Membrane</location>
        <topology evidence="1">Multi-pass membrane protein</topology>
    </subcellularLocation>
</comment>
<dbReference type="Pfam" id="PF04932">
    <property type="entry name" value="Wzy_C"/>
    <property type="match status" value="1"/>
</dbReference>
<organism evidence="7 8">
    <name type="scientific">Mycolicibacterium mucogenicum</name>
    <name type="common">Mycobacterium mucogenicum</name>
    <dbReference type="NCBI Taxonomy" id="56689"/>
    <lineage>
        <taxon>Bacteria</taxon>
        <taxon>Bacillati</taxon>
        <taxon>Actinomycetota</taxon>
        <taxon>Actinomycetes</taxon>
        <taxon>Mycobacteriales</taxon>
        <taxon>Mycobacteriaceae</taxon>
        <taxon>Mycolicibacterium</taxon>
    </lineage>
</organism>
<evidence type="ECO:0000259" key="6">
    <source>
        <dbReference type="Pfam" id="PF04932"/>
    </source>
</evidence>
<comment type="caution">
    <text evidence="7">The sequence shown here is derived from an EMBL/GenBank/DDBJ whole genome shotgun (WGS) entry which is preliminary data.</text>
</comment>
<evidence type="ECO:0000256" key="2">
    <source>
        <dbReference type="ARBA" id="ARBA00022692"/>
    </source>
</evidence>
<keyword evidence="2 5" id="KW-0812">Transmembrane</keyword>
<feature type="transmembrane region" description="Helical" evidence="5">
    <location>
        <begin position="105"/>
        <end position="123"/>
    </location>
</feature>
<feature type="transmembrane region" description="Helical" evidence="5">
    <location>
        <begin position="74"/>
        <end position="93"/>
    </location>
</feature>
<feature type="transmembrane region" description="Helical" evidence="5">
    <location>
        <begin position="260"/>
        <end position="280"/>
    </location>
</feature>
<keyword evidence="3 5" id="KW-1133">Transmembrane helix</keyword>
<dbReference type="InterPro" id="IPR051533">
    <property type="entry name" value="WaaL-like"/>
</dbReference>
<feature type="transmembrane region" description="Helical" evidence="5">
    <location>
        <begin position="45"/>
        <end position="62"/>
    </location>
</feature>
<dbReference type="PANTHER" id="PTHR37422:SF13">
    <property type="entry name" value="LIPOPOLYSACCHARIDE BIOSYNTHESIS PROTEIN PA4999-RELATED"/>
    <property type="match status" value="1"/>
</dbReference>
<dbReference type="Proteomes" id="UP000093962">
    <property type="component" value="Unassembled WGS sequence"/>
</dbReference>
<evidence type="ECO:0000256" key="4">
    <source>
        <dbReference type="ARBA" id="ARBA00023136"/>
    </source>
</evidence>
<name>A0A1A0MAK2_MYCMU</name>
<evidence type="ECO:0000313" key="8">
    <source>
        <dbReference type="Proteomes" id="UP000093962"/>
    </source>
</evidence>
<dbReference type="RefSeq" id="WP_064860126.1">
    <property type="nucleotide sequence ID" value="NZ_LZSF01000224.1"/>
</dbReference>
<reference evidence="7 8" key="1">
    <citation type="submission" date="2016-06" db="EMBL/GenBank/DDBJ databases">
        <authorList>
            <person name="Kjaerup R.B."/>
            <person name="Dalgaard T.S."/>
            <person name="Juul-Madsen H.R."/>
        </authorList>
    </citation>
    <scope>NUCLEOTIDE SEQUENCE [LARGE SCALE GENOMIC DNA]</scope>
    <source>
        <strain evidence="7 8">1199456.5</strain>
    </source>
</reference>
<evidence type="ECO:0000256" key="5">
    <source>
        <dbReference type="SAM" id="Phobius"/>
    </source>
</evidence>
<accession>A0A1A0MAK2</accession>
<feature type="transmembrane region" description="Helical" evidence="5">
    <location>
        <begin position="237"/>
        <end position="253"/>
    </location>
</feature>
<feature type="transmembrane region" description="Helical" evidence="5">
    <location>
        <begin position="447"/>
        <end position="465"/>
    </location>
</feature>
<evidence type="ECO:0000313" key="7">
    <source>
        <dbReference type="EMBL" id="OBA82417.1"/>
    </source>
</evidence>
<evidence type="ECO:0000256" key="1">
    <source>
        <dbReference type="ARBA" id="ARBA00004141"/>
    </source>
</evidence>
<gene>
    <name evidence="7" type="ORF">A5642_27365</name>
</gene>
<feature type="transmembrane region" description="Helical" evidence="5">
    <location>
        <begin position="215"/>
        <end position="231"/>
    </location>
</feature>
<evidence type="ECO:0000256" key="3">
    <source>
        <dbReference type="ARBA" id="ARBA00022989"/>
    </source>
</evidence>
<dbReference type="EMBL" id="LZSF01000224">
    <property type="protein sequence ID" value="OBA82417.1"/>
    <property type="molecule type" value="Genomic_DNA"/>
</dbReference>
<feature type="transmembrane region" description="Helical" evidence="5">
    <location>
        <begin position="585"/>
        <end position="607"/>
    </location>
</feature>
<dbReference type="AlphaFoldDB" id="A0A1A0MAK2"/>
<proteinExistence type="predicted"/>
<feature type="domain" description="O-antigen ligase-related" evidence="6">
    <location>
        <begin position="221"/>
        <end position="367"/>
    </location>
</feature>
<dbReference type="OrthoDB" id="4577352at2"/>